<evidence type="ECO:0000256" key="9">
    <source>
        <dbReference type="ARBA" id="ARBA00023306"/>
    </source>
</evidence>
<dbReference type="NCBIfam" id="TIGR02224">
    <property type="entry name" value="recomb_XerC"/>
    <property type="match status" value="1"/>
</dbReference>
<dbReference type="AlphaFoldDB" id="A0A0R1JQB0"/>
<evidence type="ECO:0000256" key="11">
    <source>
        <dbReference type="NCBIfam" id="TIGR02224"/>
    </source>
</evidence>
<dbReference type="OrthoDB" id="9801717at2"/>
<keyword evidence="3 10" id="KW-0963">Cytoplasm</keyword>
<name>A0A0R1JQB0_9LACO</name>
<feature type="active site" evidence="10">
    <location>
        <position position="268"/>
    </location>
</feature>
<evidence type="ECO:0000256" key="2">
    <source>
        <dbReference type="ARBA" id="ARBA00006657"/>
    </source>
</evidence>
<reference evidence="14 15" key="1">
    <citation type="journal article" date="2015" name="Genome Announc.">
        <title>Expanding the biotechnology potential of lactobacilli through comparative genomics of 213 strains and associated genera.</title>
        <authorList>
            <person name="Sun Z."/>
            <person name="Harris H.M."/>
            <person name="McCann A."/>
            <person name="Guo C."/>
            <person name="Argimon S."/>
            <person name="Zhang W."/>
            <person name="Yang X."/>
            <person name="Jeffery I.B."/>
            <person name="Cooney J.C."/>
            <person name="Kagawa T.F."/>
            <person name="Liu W."/>
            <person name="Song Y."/>
            <person name="Salvetti E."/>
            <person name="Wrobel A."/>
            <person name="Rasinkangas P."/>
            <person name="Parkhill J."/>
            <person name="Rea M.C."/>
            <person name="O'Sullivan O."/>
            <person name="Ritari J."/>
            <person name="Douillard F.P."/>
            <person name="Paul Ross R."/>
            <person name="Yang R."/>
            <person name="Briner A.E."/>
            <person name="Felis G.E."/>
            <person name="de Vos W.M."/>
            <person name="Barrangou R."/>
            <person name="Klaenhammer T.R."/>
            <person name="Caufield P.W."/>
            <person name="Cui Y."/>
            <person name="Zhang H."/>
            <person name="O'Toole P.W."/>
        </authorList>
    </citation>
    <scope>NUCLEOTIDE SEQUENCE [LARGE SCALE GENOMIC DNA]</scope>
    <source>
        <strain evidence="14 15">JCM 17158</strain>
    </source>
</reference>
<dbReference type="RefSeq" id="WP_054721626.1">
    <property type="nucleotide sequence ID" value="NZ_AZDJ01000013.1"/>
</dbReference>
<evidence type="ECO:0000256" key="1">
    <source>
        <dbReference type="ARBA" id="ARBA00004496"/>
    </source>
</evidence>
<dbReference type="InterPro" id="IPR002104">
    <property type="entry name" value="Integrase_catalytic"/>
</dbReference>
<dbReference type="NCBIfam" id="NF001399">
    <property type="entry name" value="PRK00283.1"/>
    <property type="match status" value="1"/>
</dbReference>
<dbReference type="PROSITE" id="PS51898">
    <property type="entry name" value="TYR_RECOMBINASE"/>
    <property type="match status" value="1"/>
</dbReference>
<comment type="subcellular location">
    <subcellularLocation>
        <location evidence="1 10">Cytoplasm</location>
    </subcellularLocation>
</comment>
<gene>
    <name evidence="10" type="primary">xerC</name>
    <name evidence="14" type="ORF">FD02_GL001178</name>
</gene>
<dbReference type="PANTHER" id="PTHR30349:SF77">
    <property type="entry name" value="TYROSINE RECOMBINASE XERC"/>
    <property type="match status" value="1"/>
</dbReference>
<dbReference type="HAMAP" id="MF_01808">
    <property type="entry name" value="Recomb_XerC_XerD"/>
    <property type="match status" value="1"/>
</dbReference>
<comment type="caution">
    <text evidence="14">The sequence shown here is derived from an EMBL/GenBank/DDBJ whole genome shotgun (WGS) entry which is preliminary data.</text>
</comment>
<keyword evidence="8 10" id="KW-0233">DNA recombination</keyword>
<feature type="active site" description="O-(3'-phospho-DNA)-tyrosine intermediate" evidence="10">
    <location>
        <position position="277"/>
    </location>
</feature>
<keyword evidence="6 10" id="KW-0229">DNA integration</keyword>
<keyword evidence="4 10" id="KW-0132">Cell division</keyword>
<dbReference type="Gene3D" id="1.10.150.130">
    <property type="match status" value="1"/>
</dbReference>
<feature type="active site" evidence="10">
    <location>
        <position position="146"/>
    </location>
</feature>
<comment type="function">
    <text evidence="10">Site-specific tyrosine recombinase, which acts by catalyzing the cutting and rejoining of the recombining DNA molecules. The XerC-XerD complex is essential to convert dimers of the bacterial chromosome into monomers to permit their segregation at cell division. It also contributes to the segregational stability of plasmids.</text>
</comment>
<feature type="active site" evidence="10">
    <location>
        <position position="245"/>
    </location>
</feature>
<dbReference type="InterPro" id="IPR010998">
    <property type="entry name" value="Integrase_recombinase_N"/>
</dbReference>
<keyword evidence="7 10" id="KW-0238">DNA-binding</keyword>
<dbReference type="GO" id="GO:0005737">
    <property type="term" value="C:cytoplasm"/>
    <property type="evidence" value="ECO:0007669"/>
    <property type="project" value="UniProtKB-SubCell"/>
</dbReference>
<evidence type="ECO:0000256" key="5">
    <source>
        <dbReference type="ARBA" id="ARBA00022829"/>
    </source>
</evidence>
<dbReference type="InterPro" id="IPR044068">
    <property type="entry name" value="CB"/>
</dbReference>
<comment type="subunit">
    <text evidence="10">Forms a cyclic heterotetrameric complex composed of two molecules of XerC and two molecules of XerD.</text>
</comment>
<organism evidence="14 15">
    <name type="scientific">Lacticaseibacillus nasuensis JCM 17158</name>
    <dbReference type="NCBI Taxonomy" id="1291734"/>
    <lineage>
        <taxon>Bacteria</taxon>
        <taxon>Bacillati</taxon>
        <taxon>Bacillota</taxon>
        <taxon>Bacilli</taxon>
        <taxon>Lactobacillales</taxon>
        <taxon>Lactobacillaceae</taxon>
        <taxon>Lacticaseibacillus</taxon>
    </lineage>
</organism>
<dbReference type="PANTHER" id="PTHR30349">
    <property type="entry name" value="PHAGE INTEGRASE-RELATED"/>
    <property type="match status" value="1"/>
</dbReference>
<evidence type="ECO:0000313" key="15">
    <source>
        <dbReference type="Proteomes" id="UP000051804"/>
    </source>
</evidence>
<keyword evidence="9 10" id="KW-0131">Cell cycle</keyword>
<dbReference type="Pfam" id="PF00589">
    <property type="entry name" value="Phage_integrase"/>
    <property type="match status" value="1"/>
</dbReference>
<feature type="domain" description="Tyr recombinase" evidence="12">
    <location>
        <begin position="106"/>
        <end position="290"/>
    </location>
</feature>
<dbReference type="GO" id="GO:0051301">
    <property type="term" value="P:cell division"/>
    <property type="evidence" value="ECO:0007669"/>
    <property type="project" value="UniProtKB-UniRule"/>
</dbReference>
<evidence type="ECO:0000313" key="14">
    <source>
        <dbReference type="EMBL" id="KRK73320.1"/>
    </source>
</evidence>
<dbReference type="InterPro" id="IPR050090">
    <property type="entry name" value="Tyrosine_recombinase_XerCD"/>
</dbReference>
<feature type="active site" evidence="10">
    <location>
        <position position="170"/>
    </location>
</feature>
<dbReference type="PATRIC" id="fig|1291734.4.peg.1209"/>
<dbReference type="InterPro" id="IPR013762">
    <property type="entry name" value="Integrase-like_cat_sf"/>
</dbReference>
<comment type="similarity">
    <text evidence="2 10">Belongs to the 'phage' integrase family. XerC subfamily.</text>
</comment>
<dbReference type="GO" id="GO:0009037">
    <property type="term" value="F:tyrosine-based site-specific recombinase activity"/>
    <property type="evidence" value="ECO:0007669"/>
    <property type="project" value="UniProtKB-UniRule"/>
</dbReference>
<dbReference type="Pfam" id="PF02899">
    <property type="entry name" value="Phage_int_SAM_1"/>
    <property type="match status" value="1"/>
</dbReference>
<dbReference type="InterPro" id="IPR023009">
    <property type="entry name" value="Tyrosine_recombinase_XerC/XerD"/>
</dbReference>
<dbReference type="Proteomes" id="UP000051804">
    <property type="component" value="Unassembled WGS sequence"/>
</dbReference>
<evidence type="ECO:0000256" key="3">
    <source>
        <dbReference type="ARBA" id="ARBA00022490"/>
    </source>
</evidence>
<accession>A0A0R1JQB0</accession>
<dbReference type="Gene3D" id="1.10.443.10">
    <property type="entry name" value="Intergrase catalytic core"/>
    <property type="match status" value="1"/>
</dbReference>
<proteinExistence type="inferred from homology"/>
<dbReference type="GO" id="GO:0003677">
    <property type="term" value="F:DNA binding"/>
    <property type="evidence" value="ECO:0007669"/>
    <property type="project" value="UniProtKB-UniRule"/>
</dbReference>
<feature type="active site" evidence="10">
    <location>
        <position position="242"/>
    </location>
</feature>
<sequence>MKAIADFIQYLAVERHYSPATQKAYEADLTEFATFLQTNGGFTDFAHVDALDVQTYLSDLAARDLSRASVARKLSSLRSFYRYLVRLGRATTNPFELIETRKSHHHLPEFFYEEEIQELFAAIKGDAPLAQRDRALLEVLYGTGMRVAECAGLTLHQIDFDLEVMLVHGKGNKDRYVPFGRYAKQALTTYLNDGRVTLMAHHAAHQVVFVNAHGAPITPRGIEYALAQVIKRTSLTTKIHPHMLRHSFATHMLNHGADLRTVQELLGHSSLSTTQIYTHMTTAKLKDDYLKFFPPHN</sequence>
<protein>
    <recommendedName>
        <fullName evidence="10 11">Tyrosine recombinase XerC</fullName>
    </recommendedName>
</protein>
<dbReference type="InterPro" id="IPR004107">
    <property type="entry name" value="Integrase_SAM-like_N"/>
</dbReference>
<evidence type="ECO:0000259" key="13">
    <source>
        <dbReference type="PROSITE" id="PS51900"/>
    </source>
</evidence>
<dbReference type="GO" id="GO:0007059">
    <property type="term" value="P:chromosome segregation"/>
    <property type="evidence" value="ECO:0007669"/>
    <property type="project" value="UniProtKB-UniRule"/>
</dbReference>
<dbReference type="CDD" id="cd00798">
    <property type="entry name" value="INT_XerDC_C"/>
    <property type="match status" value="1"/>
</dbReference>
<dbReference type="EMBL" id="AZDJ01000013">
    <property type="protein sequence ID" value="KRK73320.1"/>
    <property type="molecule type" value="Genomic_DNA"/>
</dbReference>
<evidence type="ECO:0000256" key="8">
    <source>
        <dbReference type="ARBA" id="ARBA00023172"/>
    </source>
</evidence>
<feature type="domain" description="Core-binding (CB)" evidence="13">
    <location>
        <begin position="1"/>
        <end position="85"/>
    </location>
</feature>
<keyword evidence="15" id="KW-1185">Reference proteome</keyword>
<evidence type="ECO:0000256" key="4">
    <source>
        <dbReference type="ARBA" id="ARBA00022618"/>
    </source>
</evidence>
<dbReference type="InterPro" id="IPR011010">
    <property type="entry name" value="DNA_brk_join_enz"/>
</dbReference>
<dbReference type="STRING" id="1291734.FD02_GL001178"/>
<dbReference type="PROSITE" id="PS51900">
    <property type="entry name" value="CB"/>
    <property type="match status" value="1"/>
</dbReference>
<keyword evidence="5 10" id="KW-0159">Chromosome partition</keyword>
<evidence type="ECO:0000256" key="6">
    <source>
        <dbReference type="ARBA" id="ARBA00022908"/>
    </source>
</evidence>
<evidence type="ECO:0000256" key="10">
    <source>
        <dbReference type="HAMAP-Rule" id="MF_01808"/>
    </source>
</evidence>
<dbReference type="GO" id="GO:0006313">
    <property type="term" value="P:DNA transposition"/>
    <property type="evidence" value="ECO:0007669"/>
    <property type="project" value="UniProtKB-UniRule"/>
</dbReference>
<evidence type="ECO:0000259" key="12">
    <source>
        <dbReference type="PROSITE" id="PS51898"/>
    </source>
</evidence>
<dbReference type="SUPFAM" id="SSF56349">
    <property type="entry name" value="DNA breaking-rejoining enzymes"/>
    <property type="match status" value="1"/>
</dbReference>
<dbReference type="InterPro" id="IPR011931">
    <property type="entry name" value="Recomb_XerC"/>
</dbReference>
<evidence type="ECO:0000256" key="7">
    <source>
        <dbReference type="ARBA" id="ARBA00023125"/>
    </source>
</evidence>